<reference evidence="2" key="3">
    <citation type="submission" date="2022-06" db="UniProtKB">
        <authorList>
            <consortium name="EnsemblPlants"/>
        </authorList>
    </citation>
    <scope>IDENTIFICATION</scope>
</reference>
<reference evidence="3" key="1">
    <citation type="journal article" date="2013" name="Nature">
        <title>Draft genome of the wheat A-genome progenitor Triticum urartu.</title>
        <authorList>
            <person name="Ling H.Q."/>
            <person name="Zhao S."/>
            <person name="Liu D."/>
            <person name="Wang J."/>
            <person name="Sun H."/>
            <person name="Zhang C."/>
            <person name="Fan H."/>
            <person name="Li D."/>
            <person name="Dong L."/>
            <person name="Tao Y."/>
            <person name="Gao C."/>
            <person name="Wu H."/>
            <person name="Li Y."/>
            <person name="Cui Y."/>
            <person name="Guo X."/>
            <person name="Zheng S."/>
            <person name="Wang B."/>
            <person name="Yu K."/>
            <person name="Liang Q."/>
            <person name="Yang W."/>
            <person name="Lou X."/>
            <person name="Chen J."/>
            <person name="Feng M."/>
            <person name="Jian J."/>
            <person name="Zhang X."/>
            <person name="Luo G."/>
            <person name="Jiang Y."/>
            <person name="Liu J."/>
            <person name="Wang Z."/>
            <person name="Sha Y."/>
            <person name="Zhang B."/>
            <person name="Wu H."/>
            <person name="Tang D."/>
            <person name="Shen Q."/>
            <person name="Xue P."/>
            <person name="Zou S."/>
            <person name="Wang X."/>
            <person name="Liu X."/>
            <person name="Wang F."/>
            <person name="Yang Y."/>
            <person name="An X."/>
            <person name="Dong Z."/>
            <person name="Zhang K."/>
            <person name="Zhang X."/>
            <person name="Luo M.C."/>
            <person name="Dvorak J."/>
            <person name="Tong Y."/>
            <person name="Wang J."/>
            <person name="Yang H."/>
            <person name="Li Z."/>
            <person name="Wang D."/>
            <person name="Zhang A."/>
            <person name="Wang J."/>
        </authorList>
    </citation>
    <scope>NUCLEOTIDE SEQUENCE</scope>
    <source>
        <strain evidence="3">cv. G1812</strain>
    </source>
</reference>
<sequence length="112" mass="12098">MPPRRCSAFMPLSGLGSSARGGRGHRELRGGLNKGSRRSGSDGMTVDLTCNLLCQSPPCQRRPVESFTSRGSSLMFMCLLCSRSGPSGAERYYSAESEERSGADCSSIRRSR</sequence>
<dbReference type="EnsemblPlants" id="TuG1812G0600002428.01.T01">
    <property type="protein sequence ID" value="TuG1812G0600002428.01.T01"/>
    <property type="gene ID" value="TuG1812G0600002428.01"/>
</dbReference>
<protein>
    <submittedName>
        <fullName evidence="2">Uncharacterized protein</fullName>
    </submittedName>
</protein>
<accession>A0A8R7UUN2</accession>
<evidence type="ECO:0000256" key="1">
    <source>
        <dbReference type="SAM" id="MobiDB-lite"/>
    </source>
</evidence>
<feature type="region of interest" description="Disordered" evidence="1">
    <location>
        <begin position="1"/>
        <end position="43"/>
    </location>
</feature>
<dbReference type="Gramene" id="TuG1812G0600002428.01.T01">
    <property type="protein sequence ID" value="TuG1812G0600002428.01.T01"/>
    <property type="gene ID" value="TuG1812G0600002428.01"/>
</dbReference>
<dbReference type="AlphaFoldDB" id="A0A8R7UUN2"/>
<feature type="region of interest" description="Disordered" evidence="1">
    <location>
        <begin position="85"/>
        <end position="112"/>
    </location>
</feature>
<dbReference type="Proteomes" id="UP000015106">
    <property type="component" value="Chromosome 6"/>
</dbReference>
<reference evidence="2" key="2">
    <citation type="submission" date="2018-03" db="EMBL/GenBank/DDBJ databases">
        <title>The Triticum urartu genome reveals the dynamic nature of wheat genome evolution.</title>
        <authorList>
            <person name="Ling H."/>
            <person name="Ma B."/>
            <person name="Shi X."/>
            <person name="Liu H."/>
            <person name="Dong L."/>
            <person name="Sun H."/>
            <person name="Cao Y."/>
            <person name="Gao Q."/>
            <person name="Zheng S."/>
            <person name="Li Y."/>
            <person name="Yu Y."/>
            <person name="Du H."/>
            <person name="Qi M."/>
            <person name="Li Y."/>
            <person name="Yu H."/>
            <person name="Cui Y."/>
            <person name="Wang N."/>
            <person name="Chen C."/>
            <person name="Wu H."/>
            <person name="Zhao Y."/>
            <person name="Zhang J."/>
            <person name="Li Y."/>
            <person name="Zhou W."/>
            <person name="Zhang B."/>
            <person name="Hu W."/>
            <person name="Eijk M."/>
            <person name="Tang J."/>
            <person name="Witsenboer H."/>
            <person name="Zhao S."/>
            <person name="Li Z."/>
            <person name="Zhang A."/>
            <person name="Wang D."/>
            <person name="Liang C."/>
        </authorList>
    </citation>
    <scope>NUCLEOTIDE SEQUENCE [LARGE SCALE GENOMIC DNA]</scope>
    <source>
        <strain evidence="2">cv. G1812</strain>
    </source>
</reference>
<evidence type="ECO:0000313" key="2">
    <source>
        <dbReference type="EnsemblPlants" id="TuG1812G0600002428.01.T01"/>
    </source>
</evidence>
<organism evidence="2 3">
    <name type="scientific">Triticum urartu</name>
    <name type="common">Red wild einkorn</name>
    <name type="synonym">Crithodium urartu</name>
    <dbReference type="NCBI Taxonomy" id="4572"/>
    <lineage>
        <taxon>Eukaryota</taxon>
        <taxon>Viridiplantae</taxon>
        <taxon>Streptophyta</taxon>
        <taxon>Embryophyta</taxon>
        <taxon>Tracheophyta</taxon>
        <taxon>Spermatophyta</taxon>
        <taxon>Magnoliopsida</taxon>
        <taxon>Liliopsida</taxon>
        <taxon>Poales</taxon>
        <taxon>Poaceae</taxon>
        <taxon>BOP clade</taxon>
        <taxon>Pooideae</taxon>
        <taxon>Triticodae</taxon>
        <taxon>Triticeae</taxon>
        <taxon>Triticinae</taxon>
        <taxon>Triticum</taxon>
    </lineage>
</organism>
<keyword evidence="3" id="KW-1185">Reference proteome</keyword>
<proteinExistence type="predicted"/>
<evidence type="ECO:0000313" key="3">
    <source>
        <dbReference type="Proteomes" id="UP000015106"/>
    </source>
</evidence>
<name>A0A8R7UUN2_TRIUA</name>